<keyword evidence="2" id="KW-0472">Membrane</keyword>
<evidence type="ECO:0000313" key="4">
    <source>
        <dbReference type="RefSeq" id="XP_030383966.1"/>
    </source>
</evidence>
<keyword evidence="2" id="KW-0812">Transmembrane</keyword>
<feature type="region of interest" description="Disordered" evidence="1">
    <location>
        <begin position="194"/>
        <end position="216"/>
    </location>
</feature>
<proteinExistence type="predicted"/>
<gene>
    <name evidence="4" type="primary">LOC115631384</name>
</gene>
<feature type="compositionally biased region" description="Low complexity" evidence="1">
    <location>
        <begin position="345"/>
        <end position="366"/>
    </location>
</feature>
<dbReference type="GeneID" id="115631384"/>
<feature type="region of interest" description="Disordered" evidence="1">
    <location>
        <begin position="294"/>
        <end position="418"/>
    </location>
</feature>
<dbReference type="RefSeq" id="XP_030383966.1">
    <property type="nucleotide sequence ID" value="XM_030528106.1"/>
</dbReference>
<feature type="region of interest" description="Disordered" evidence="1">
    <location>
        <begin position="530"/>
        <end position="549"/>
    </location>
</feature>
<evidence type="ECO:0000256" key="1">
    <source>
        <dbReference type="SAM" id="MobiDB-lite"/>
    </source>
</evidence>
<feature type="compositionally biased region" description="Basic residues" evidence="1">
    <location>
        <begin position="316"/>
        <end position="325"/>
    </location>
</feature>
<keyword evidence="3" id="KW-1185">Reference proteome</keyword>
<evidence type="ECO:0000256" key="2">
    <source>
        <dbReference type="SAM" id="Phobius"/>
    </source>
</evidence>
<sequence length="549" mass="61331">MSLPHYEDMSTNRKQLTSVFLLVLATSLFIFALTTVAVFEAKSQRTNSSESFIISRLWHPFIPGNKTSDEIVATVERIAREAKNESVSNNYYEEQRAVVVHAESAPPVMAERQDPIGPPRGRADSYEQSPYYDVVDDYFNSRSDSDSAAELDDSRESFSSEEGPDGVGEGRAAQNRPYDSYYSGQWKYATKLPIHPSADENNNRKLSPLPSNQNRVPAAYDDLYDWGYRPQAPQTLTKQAAPAAAANPNAHAVAPVQEESTLVTLLKSLKQIWEIYQALAGAWRAIHEHHQKSVEQFKKEQTEKQRLRQQQQQQQKKPRINSKKPPRIESQNAAQRNQTKKAKIPKTTTAEPTTTTTKKTMTTTTEKPSEEPNTEATESVESRKGAKGDAAQKDGVVGSREKRATDTSSSTSNDVGEGRYIKGDPLTGYYDFVITEGSYKFWAFFQVGTACLIIYSTFAAIYYSKVNPLTADYDYQDYLGAGRSLSEDFADDGDDADPAPKSPASDWIPRTVHSLKFILDAIDKLPLDHQSESAKEAGWTDSTKLDRTK</sequence>
<accession>A0A6J2U5X6</accession>
<dbReference type="Proteomes" id="UP000504634">
    <property type="component" value="Unplaced"/>
</dbReference>
<organism evidence="3 4">
    <name type="scientific">Drosophila lebanonensis</name>
    <name type="common">Fruit fly</name>
    <name type="synonym">Scaptodrosophila lebanonensis</name>
    <dbReference type="NCBI Taxonomy" id="7225"/>
    <lineage>
        <taxon>Eukaryota</taxon>
        <taxon>Metazoa</taxon>
        <taxon>Ecdysozoa</taxon>
        <taxon>Arthropoda</taxon>
        <taxon>Hexapoda</taxon>
        <taxon>Insecta</taxon>
        <taxon>Pterygota</taxon>
        <taxon>Neoptera</taxon>
        <taxon>Endopterygota</taxon>
        <taxon>Diptera</taxon>
        <taxon>Brachycera</taxon>
        <taxon>Muscomorpha</taxon>
        <taxon>Ephydroidea</taxon>
        <taxon>Drosophilidae</taxon>
        <taxon>Scaptodrosophila</taxon>
    </lineage>
</organism>
<name>A0A6J2U5X6_DROLE</name>
<keyword evidence="2" id="KW-1133">Transmembrane helix</keyword>
<feature type="compositionally biased region" description="Basic and acidic residues" evidence="1">
    <location>
        <begin position="380"/>
        <end position="392"/>
    </location>
</feature>
<protein>
    <submittedName>
        <fullName evidence="4">Uncharacterized protein LOC115631384</fullName>
    </submittedName>
</protein>
<evidence type="ECO:0000313" key="3">
    <source>
        <dbReference type="Proteomes" id="UP000504634"/>
    </source>
</evidence>
<dbReference type="OrthoDB" id="7614304at2759"/>
<feature type="transmembrane region" description="Helical" evidence="2">
    <location>
        <begin position="20"/>
        <end position="39"/>
    </location>
</feature>
<feature type="transmembrane region" description="Helical" evidence="2">
    <location>
        <begin position="441"/>
        <end position="463"/>
    </location>
</feature>
<feature type="region of interest" description="Disordered" evidence="1">
    <location>
        <begin position="104"/>
        <end position="176"/>
    </location>
</feature>
<reference evidence="4" key="1">
    <citation type="submission" date="2025-08" db="UniProtKB">
        <authorList>
            <consortium name="RefSeq"/>
        </authorList>
    </citation>
    <scope>IDENTIFICATION</scope>
    <source>
        <strain evidence="4">11010-0011.00</strain>
        <tissue evidence="4">Whole body</tissue>
    </source>
</reference>
<feature type="compositionally biased region" description="Basic and acidic residues" evidence="1">
    <location>
        <begin position="294"/>
        <end position="306"/>
    </location>
</feature>
<dbReference type="AlphaFoldDB" id="A0A6J2U5X6"/>